<evidence type="ECO:0000256" key="3">
    <source>
        <dbReference type="ARBA" id="ARBA00023163"/>
    </source>
</evidence>
<dbReference type="PATRIC" id="fig|742737.3.peg.416"/>
<proteinExistence type="predicted"/>
<dbReference type="Proteomes" id="UP000005384">
    <property type="component" value="Unassembled WGS sequence"/>
</dbReference>
<dbReference type="PROSITE" id="PS50949">
    <property type="entry name" value="HTH_GNTR"/>
    <property type="match status" value="2"/>
</dbReference>
<keyword evidence="6" id="KW-1185">Reference proteome</keyword>
<dbReference type="InterPro" id="IPR050679">
    <property type="entry name" value="Bact_HTH_transcr_reg"/>
</dbReference>
<dbReference type="GO" id="GO:0003700">
    <property type="term" value="F:DNA-binding transcription factor activity"/>
    <property type="evidence" value="ECO:0007669"/>
    <property type="project" value="InterPro"/>
</dbReference>
<dbReference type="InterPro" id="IPR036390">
    <property type="entry name" value="WH_DNA-bd_sf"/>
</dbReference>
<keyword evidence="1" id="KW-0805">Transcription regulation</keyword>
<evidence type="ECO:0000256" key="1">
    <source>
        <dbReference type="ARBA" id="ARBA00023015"/>
    </source>
</evidence>
<dbReference type="SUPFAM" id="SSF46785">
    <property type="entry name" value="Winged helix' DNA-binding domain"/>
    <property type="match status" value="2"/>
</dbReference>
<feature type="domain" description="HTH gntR-type" evidence="4">
    <location>
        <begin position="5"/>
        <end position="74"/>
    </location>
</feature>
<name>G5IA75_9FIRM</name>
<dbReference type="GO" id="GO:0045892">
    <property type="term" value="P:negative regulation of DNA-templated transcription"/>
    <property type="evidence" value="ECO:0007669"/>
    <property type="project" value="TreeGrafter"/>
</dbReference>
<dbReference type="EMBL" id="ADLN01000001">
    <property type="protein sequence ID" value="EHI61964.1"/>
    <property type="molecule type" value="Genomic_DNA"/>
</dbReference>
<evidence type="ECO:0000313" key="6">
    <source>
        <dbReference type="Proteomes" id="UP000005384"/>
    </source>
</evidence>
<evidence type="ECO:0000256" key="2">
    <source>
        <dbReference type="ARBA" id="ARBA00023125"/>
    </source>
</evidence>
<dbReference type="OrthoDB" id="9816541at2"/>
<sequence length="477" mass="54861">MEKSVPLYKLIYNKIVNRILTGLYPNGYLLSSMQKIHEEYDIGYTSIRRAMHLLQQENFIQLEERKRPRVIFDIQNPQCRELQRRVFLSRCQSHLDCYRALPCLLPSLLMLGARHCTPHLLDTLDELCAQPETHFSTRNDLLILIYTWQMQVIRQAENELASDLFIQIRGFDDLRFIVMPSEKLVPCEARMTMQYLRYWTELLRRGDLESLHTLVSLFCQQAMYGLNRSFQPLMSSEEMQQVQQVEFNWYVHQVPTPLYKKIAFDLLRTVHLDGMQPGSYFPPESVLMEQYGVATITVRGALALLNELGIAQTVNGVGTFFTGTCAPAPEIRPCIRECCESLDILAGLGQALSNAAAPLLSKTDIEMLRTGADQYRTRGGLVLWMLRQFVSTLSIHALENVFEQLETRYIFGLYASGLSVNDFQPTEHTHRRVISCLALLETGDSETFSSQFGLLCQELGLELHRQLEAKKDSFNIR</sequence>
<dbReference type="GO" id="GO:0003677">
    <property type="term" value="F:DNA binding"/>
    <property type="evidence" value="ECO:0007669"/>
    <property type="project" value="UniProtKB-KW"/>
</dbReference>
<reference evidence="5 6" key="1">
    <citation type="submission" date="2011-08" db="EMBL/GenBank/DDBJ databases">
        <title>The Genome Sequence of Clostridium hathewayi WAL-18680.</title>
        <authorList>
            <consortium name="The Broad Institute Genome Sequencing Platform"/>
            <person name="Earl A."/>
            <person name="Ward D."/>
            <person name="Feldgarden M."/>
            <person name="Gevers D."/>
            <person name="Finegold S.M."/>
            <person name="Summanen P.H."/>
            <person name="Molitoris D.R."/>
            <person name="Song M."/>
            <person name="Daigneault M."/>
            <person name="Allen-Vercoe E."/>
            <person name="Young S.K."/>
            <person name="Zeng Q."/>
            <person name="Gargeya S."/>
            <person name="Fitzgerald M."/>
            <person name="Haas B."/>
            <person name="Abouelleil A."/>
            <person name="Alvarado L."/>
            <person name="Arachchi H.M."/>
            <person name="Berlin A."/>
            <person name="Brown A."/>
            <person name="Chapman S.B."/>
            <person name="Chen Z."/>
            <person name="Dunbar C."/>
            <person name="Freedman E."/>
            <person name="Gearin G."/>
            <person name="Gellesch M."/>
            <person name="Goldberg J."/>
            <person name="Griggs A."/>
            <person name="Gujja S."/>
            <person name="Heiman D."/>
            <person name="Howarth C."/>
            <person name="Larson L."/>
            <person name="Lui A."/>
            <person name="MacDonald P.J.P."/>
            <person name="Montmayeur A."/>
            <person name="Murphy C."/>
            <person name="Neiman D."/>
            <person name="Pearson M."/>
            <person name="Priest M."/>
            <person name="Roberts A."/>
            <person name="Saif S."/>
            <person name="Shea T."/>
            <person name="Shenoy N."/>
            <person name="Sisk P."/>
            <person name="Stolte C."/>
            <person name="Sykes S."/>
            <person name="Wortman J."/>
            <person name="Nusbaum C."/>
            <person name="Birren B."/>
        </authorList>
    </citation>
    <scope>NUCLEOTIDE SEQUENCE [LARGE SCALE GENOMIC DNA]</scope>
    <source>
        <strain evidence="5 6">WAL-18680</strain>
    </source>
</reference>
<dbReference type="InterPro" id="IPR036388">
    <property type="entry name" value="WH-like_DNA-bd_sf"/>
</dbReference>
<protein>
    <recommendedName>
        <fullName evidence="4">HTH gntR-type domain-containing protein</fullName>
    </recommendedName>
</protein>
<evidence type="ECO:0000259" key="4">
    <source>
        <dbReference type="PROSITE" id="PS50949"/>
    </source>
</evidence>
<dbReference type="HOGENOM" id="CLU_042897_0_0_9"/>
<evidence type="ECO:0000313" key="5">
    <source>
        <dbReference type="EMBL" id="EHI61964.1"/>
    </source>
</evidence>
<organism evidence="5 6">
    <name type="scientific">Hungatella hathewayi WAL-18680</name>
    <dbReference type="NCBI Taxonomy" id="742737"/>
    <lineage>
        <taxon>Bacteria</taxon>
        <taxon>Bacillati</taxon>
        <taxon>Bacillota</taxon>
        <taxon>Clostridia</taxon>
        <taxon>Lachnospirales</taxon>
        <taxon>Lachnospiraceae</taxon>
        <taxon>Hungatella</taxon>
    </lineage>
</organism>
<comment type="caution">
    <text evidence="5">The sequence shown here is derived from an EMBL/GenBank/DDBJ whole genome shotgun (WGS) entry which is preliminary data.</text>
</comment>
<keyword evidence="2" id="KW-0238">DNA-binding</keyword>
<dbReference type="InterPro" id="IPR000524">
    <property type="entry name" value="Tscrpt_reg_HTH_GntR"/>
</dbReference>
<gene>
    <name evidence="5" type="ORF">HMPREF9473_00415</name>
</gene>
<dbReference type="PANTHER" id="PTHR44846:SF17">
    <property type="entry name" value="GNTR-FAMILY TRANSCRIPTIONAL REGULATOR"/>
    <property type="match status" value="1"/>
</dbReference>
<dbReference type="AlphaFoldDB" id="G5IA75"/>
<dbReference type="Gene3D" id="1.10.10.10">
    <property type="entry name" value="Winged helix-like DNA-binding domain superfamily/Winged helix DNA-binding domain"/>
    <property type="match status" value="2"/>
</dbReference>
<dbReference type="SMART" id="SM00345">
    <property type="entry name" value="HTH_GNTR"/>
    <property type="match status" value="2"/>
</dbReference>
<dbReference type="Pfam" id="PF00392">
    <property type="entry name" value="GntR"/>
    <property type="match status" value="2"/>
</dbReference>
<dbReference type="PANTHER" id="PTHR44846">
    <property type="entry name" value="MANNOSYL-D-GLYCERATE TRANSPORT/METABOLISM SYSTEM REPRESSOR MNGR-RELATED"/>
    <property type="match status" value="1"/>
</dbReference>
<accession>G5IA75</accession>
<feature type="domain" description="HTH gntR-type" evidence="4">
    <location>
        <begin position="256"/>
        <end position="324"/>
    </location>
</feature>
<dbReference type="RefSeq" id="WP_006778397.1">
    <property type="nucleotide sequence ID" value="NZ_CP040506.1"/>
</dbReference>
<keyword evidence="3" id="KW-0804">Transcription</keyword>